<feature type="active site" description="Acyl-thioester intermediate" evidence="2">
    <location>
        <position position="232"/>
    </location>
</feature>
<evidence type="ECO:0000256" key="2">
    <source>
        <dbReference type="PIRSR" id="PIRSR605754-1"/>
    </source>
</evidence>
<dbReference type="InterPro" id="IPR005754">
    <property type="entry name" value="Sortase"/>
</dbReference>
<dbReference type="GO" id="GO:0016787">
    <property type="term" value="F:hydrolase activity"/>
    <property type="evidence" value="ECO:0007669"/>
    <property type="project" value="UniProtKB-KW"/>
</dbReference>
<keyword evidence="4" id="KW-0812">Transmembrane</keyword>
<dbReference type="Proteomes" id="UP000594480">
    <property type="component" value="Chromosome"/>
</dbReference>
<protein>
    <submittedName>
        <fullName evidence="5">Class E sortase</fullName>
    </submittedName>
</protein>
<dbReference type="EMBL" id="CP064760">
    <property type="protein sequence ID" value="QPE04631.1"/>
    <property type="molecule type" value="Genomic_DNA"/>
</dbReference>
<dbReference type="Gene3D" id="2.40.260.10">
    <property type="entry name" value="Sortase"/>
    <property type="match status" value="1"/>
</dbReference>
<feature type="region of interest" description="Disordered" evidence="3">
    <location>
        <begin position="1"/>
        <end position="23"/>
    </location>
</feature>
<dbReference type="AlphaFoldDB" id="A0A7S8RGQ1"/>
<dbReference type="CDD" id="cd05830">
    <property type="entry name" value="Sortase_E"/>
    <property type="match status" value="1"/>
</dbReference>
<organism evidence="5 6">
    <name type="scientific">Microbacterium schleiferi</name>
    <dbReference type="NCBI Taxonomy" id="69362"/>
    <lineage>
        <taxon>Bacteria</taxon>
        <taxon>Bacillati</taxon>
        <taxon>Actinomycetota</taxon>
        <taxon>Actinomycetes</taxon>
        <taxon>Micrococcales</taxon>
        <taxon>Microbacteriaceae</taxon>
        <taxon>Microbacterium</taxon>
    </lineage>
</organism>
<keyword evidence="4" id="KW-0472">Membrane</keyword>
<dbReference type="InterPro" id="IPR053465">
    <property type="entry name" value="Sortase_Class_E"/>
</dbReference>
<reference evidence="5 6" key="1">
    <citation type="submission" date="2020-11" db="EMBL/GenBank/DDBJ databases">
        <title>Amino acid is mineralized and recycled by bacteria in oceanic microbiome.</title>
        <authorList>
            <person name="Zheng L.Y."/>
        </authorList>
    </citation>
    <scope>NUCLEOTIDE SEQUENCE [LARGE SCALE GENOMIC DNA]</scope>
    <source>
        <strain evidence="5 6">A32-1</strain>
    </source>
</reference>
<dbReference type="KEGG" id="msf:IT882_00115"/>
<sequence>MPVGDADQTPHPTRRSRRTGRRRRRVSVLGVIGELLITVGVLAFLYVGWQLWLGDVIQGAQKNAAGSELSEQWAQATQTAPPSPEASATPEPTATTEADVPIPVLGQPDDAQEFAVMHVPRWGPDYSVKIAGGVSRARTLDPIGIGHYPNTQMPGESGNFAVAGHRTTYGKPFSDIETLRIGDAIVVETEAGWYTYRFRTLEYVHPTETSVLGAVPQMDVAAGDAYITMTSCSPRWSMTERIVAYGVFESFTPRADGPPASLTEGIA</sequence>
<dbReference type="InterPro" id="IPR023365">
    <property type="entry name" value="Sortase_dom-sf"/>
</dbReference>
<dbReference type="NCBIfam" id="NF033747">
    <property type="entry name" value="class_E_sortase"/>
    <property type="match status" value="1"/>
</dbReference>
<evidence type="ECO:0000256" key="3">
    <source>
        <dbReference type="SAM" id="MobiDB-lite"/>
    </source>
</evidence>
<dbReference type="InterPro" id="IPR042003">
    <property type="entry name" value="Sortase_E"/>
</dbReference>
<proteinExistence type="predicted"/>
<gene>
    <name evidence="5" type="ORF">IT882_00115</name>
</gene>
<dbReference type="SUPFAM" id="SSF63817">
    <property type="entry name" value="Sortase"/>
    <property type="match status" value="1"/>
</dbReference>
<accession>A0A7S8RGQ1</accession>
<keyword evidence="1" id="KW-0378">Hydrolase</keyword>
<feature type="transmembrane region" description="Helical" evidence="4">
    <location>
        <begin position="26"/>
        <end position="49"/>
    </location>
</feature>
<dbReference type="NCBIfam" id="TIGR01076">
    <property type="entry name" value="sortase_fam"/>
    <property type="match status" value="1"/>
</dbReference>
<feature type="compositionally biased region" description="Low complexity" evidence="3">
    <location>
        <begin position="74"/>
        <end position="98"/>
    </location>
</feature>
<keyword evidence="6" id="KW-1185">Reference proteome</keyword>
<feature type="compositionally biased region" description="Basic residues" evidence="3">
    <location>
        <begin position="12"/>
        <end position="23"/>
    </location>
</feature>
<evidence type="ECO:0000313" key="6">
    <source>
        <dbReference type="Proteomes" id="UP000594480"/>
    </source>
</evidence>
<feature type="active site" description="Proton donor/acceptor" evidence="2">
    <location>
        <position position="165"/>
    </location>
</feature>
<evidence type="ECO:0000256" key="4">
    <source>
        <dbReference type="SAM" id="Phobius"/>
    </source>
</evidence>
<evidence type="ECO:0000256" key="1">
    <source>
        <dbReference type="ARBA" id="ARBA00022801"/>
    </source>
</evidence>
<dbReference type="Pfam" id="PF04203">
    <property type="entry name" value="Sortase"/>
    <property type="match status" value="1"/>
</dbReference>
<evidence type="ECO:0000313" key="5">
    <source>
        <dbReference type="EMBL" id="QPE04631.1"/>
    </source>
</evidence>
<name>A0A7S8RGQ1_9MICO</name>
<keyword evidence="4" id="KW-1133">Transmembrane helix</keyword>
<feature type="region of interest" description="Disordered" evidence="3">
    <location>
        <begin position="68"/>
        <end position="102"/>
    </location>
</feature>